<evidence type="ECO:0000313" key="1">
    <source>
        <dbReference type="EMBL" id="CAG7862600.1"/>
    </source>
</evidence>
<dbReference type="Gramene" id="A09p30670.2_BraZ1">
    <property type="protein sequence ID" value="A09p30670.2_BraZ1.CDS"/>
    <property type="gene ID" value="A09g30670.2_BraZ1"/>
</dbReference>
<proteinExistence type="predicted"/>
<evidence type="ECO:0000313" key="2">
    <source>
        <dbReference type="Proteomes" id="UP000694005"/>
    </source>
</evidence>
<gene>
    <name evidence="1" type="ORF">BRAPAZ1V2_A09P30670.2</name>
</gene>
<organism evidence="1 2">
    <name type="scientific">Brassica campestris</name>
    <name type="common">Field mustard</name>
    <dbReference type="NCBI Taxonomy" id="3711"/>
    <lineage>
        <taxon>Eukaryota</taxon>
        <taxon>Viridiplantae</taxon>
        <taxon>Streptophyta</taxon>
        <taxon>Embryophyta</taxon>
        <taxon>Tracheophyta</taxon>
        <taxon>Spermatophyta</taxon>
        <taxon>Magnoliopsida</taxon>
        <taxon>eudicotyledons</taxon>
        <taxon>Gunneridae</taxon>
        <taxon>Pentapetalae</taxon>
        <taxon>rosids</taxon>
        <taxon>malvids</taxon>
        <taxon>Brassicales</taxon>
        <taxon>Brassicaceae</taxon>
        <taxon>Brassiceae</taxon>
        <taxon>Brassica</taxon>
    </lineage>
</organism>
<dbReference type="AlphaFoldDB" id="A0A8D9CPT4"/>
<accession>A0A8D9CPT4</accession>
<sequence>MVGEDGQLWSFPQLSLNSVFHCIFHCGSSFLGRISLFELQSDIVDEPFLQETQSRSSKLADRGVALVVWLESI</sequence>
<dbReference type="Proteomes" id="UP000694005">
    <property type="component" value="Chromosome A09"/>
</dbReference>
<reference evidence="1 2" key="1">
    <citation type="submission" date="2021-07" db="EMBL/GenBank/DDBJ databases">
        <authorList>
            <consortium name="Genoscope - CEA"/>
            <person name="William W."/>
        </authorList>
    </citation>
    <scope>NUCLEOTIDE SEQUENCE [LARGE SCALE GENOMIC DNA]</scope>
</reference>
<name>A0A8D9CPT4_BRACM</name>
<protein>
    <submittedName>
        <fullName evidence="1">Uncharacterized protein</fullName>
    </submittedName>
</protein>
<dbReference type="EMBL" id="LS974625">
    <property type="protein sequence ID" value="CAG7862600.1"/>
    <property type="molecule type" value="Genomic_DNA"/>
</dbReference>